<evidence type="ECO:0000256" key="3">
    <source>
        <dbReference type="ARBA" id="ARBA00022759"/>
    </source>
</evidence>
<name>A0A1W1HL88_9BACT</name>
<organism evidence="7 8">
    <name type="scientific">Desulfamplus magnetovallimortis</name>
    <dbReference type="NCBI Taxonomy" id="1246637"/>
    <lineage>
        <taxon>Bacteria</taxon>
        <taxon>Pseudomonadati</taxon>
        <taxon>Thermodesulfobacteriota</taxon>
        <taxon>Desulfobacteria</taxon>
        <taxon>Desulfobacterales</taxon>
        <taxon>Desulfobacteraceae</taxon>
        <taxon>Desulfamplus</taxon>
    </lineage>
</organism>
<keyword evidence="4" id="KW-0378">Hydrolase</keyword>
<dbReference type="GO" id="GO:0009036">
    <property type="term" value="F:type II site-specific deoxyribonuclease activity"/>
    <property type="evidence" value="ECO:0007669"/>
    <property type="project" value="InterPro"/>
</dbReference>
<dbReference type="GO" id="GO:0003677">
    <property type="term" value="F:DNA binding"/>
    <property type="evidence" value="ECO:0007669"/>
    <property type="project" value="InterPro"/>
</dbReference>
<dbReference type="OrthoDB" id="9811075at2"/>
<dbReference type="Proteomes" id="UP000191931">
    <property type="component" value="Unassembled WGS sequence"/>
</dbReference>
<keyword evidence="3 7" id="KW-0255">Endonuclease</keyword>
<protein>
    <recommendedName>
        <fullName evidence="6">type II site-specific deoxyribonuclease</fullName>
        <ecNumber evidence="6">3.1.21.4</ecNumber>
    </recommendedName>
</protein>
<evidence type="ECO:0000256" key="2">
    <source>
        <dbReference type="ARBA" id="ARBA00022747"/>
    </source>
</evidence>
<evidence type="ECO:0000256" key="6">
    <source>
        <dbReference type="ARBA" id="ARBA00093790"/>
    </source>
</evidence>
<evidence type="ECO:0000256" key="5">
    <source>
        <dbReference type="ARBA" id="ARBA00093760"/>
    </source>
</evidence>
<evidence type="ECO:0000256" key="4">
    <source>
        <dbReference type="ARBA" id="ARBA00022801"/>
    </source>
</evidence>
<dbReference type="EC" id="3.1.21.4" evidence="6"/>
<evidence type="ECO:0000313" key="8">
    <source>
        <dbReference type="Proteomes" id="UP000191931"/>
    </source>
</evidence>
<dbReference type="Pfam" id="PF09520">
    <property type="entry name" value="RE_TdeIII"/>
    <property type="match status" value="1"/>
</dbReference>
<sequence>MALSNKQKQKIKELLSQKIKNKLTSYGRETTSMPFLARLIQDNEKIAAYSFIHSMATTLGMSIYEDVSVIIASENSYEAFRNYGVGGAISNKQKTVISNIVTGLRNKERTASIDKEVKEVLEASAENGEFQRSGNIADFYMNRDGEEHYFEIKTVKPNIDVFEKSKTKLLEWVARRRKPIKVYLAFPYNPYYPKPYHRFTEVGMMNPPNDFLVGDEYWDFIGGHNTFSELLKTFDEVGKKFRDQLNTKFKEIAKEKIDSY</sequence>
<dbReference type="InterPro" id="IPR019045">
    <property type="entry name" value="Restrct_endonuc_II_HinfI"/>
</dbReference>
<evidence type="ECO:0000256" key="1">
    <source>
        <dbReference type="ARBA" id="ARBA00022722"/>
    </source>
</evidence>
<reference evidence="7 8" key="1">
    <citation type="submission" date="2017-03" db="EMBL/GenBank/DDBJ databases">
        <authorList>
            <person name="Afonso C.L."/>
            <person name="Miller P.J."/>
            <person name="Scott M.A."/>
            <person name="Spackman E."/>
            <person name="Goraichik I."/>
            <person name="Dimitrov K.M."/>
            <person name="Suarez D.L."/>
            <person name="Swayne D.E."/>
        </authorList>
    </citation>
    <scope>NUCLEOTIDE SEQUENCE [LARGE SCALE GENOMIC DNA]</scope>
    <source>
        <strain evidence="7">PRJEB14757</strain>
    </source>
</reference>
<keyword evidence="8" id="KW-1185">Reference proteome</keyword>
<dbReference type="STRING" id="1246637.MTBBW1_970010"/>
<gene>
    <name evidence="7" type="ORF">MTBBW1_970010</name>
</gene>
<dbReference type="AlphaFoldDB" id="A0A1W1HL88"/>
<dbReference type="GO" id="GO:0009307">
    <property type="term" value="P:DNA restriction-modification system"/>
    <property type="evidence" value="ECO:0007669"/>
    <property type="project" value="InterPro"/>
</dbReference>
<comment type="catalytic activity">
    <reaction evidence="5">
        <text>Endonucleolytic cleavage of DNA to give specific double-stranded fragments with terminal 5'-phosphates.</text>
        <dbReference type="EC" id="3.1.21.4"/>
    </reaction>
</comment>
<keyword evidence="1" id="KW-0540">Nuclease</keyword>
<accession>A0A1W1HL88</accession>
<dbReference type="EMBL" id="FWEV01000344">
    <property type="protein sequence ID" value="SLM33230.1"/>
    <property type="molecule type" value="Genomic_DNA"/>
</dbReference>
<keyword evidence="2" id="KW-0680">Restriction system</keyword>
<proteinExistence type="predicted"/>
<dbReference type="RefSeq" id="WP_080803509.1">
    <property type="nucleotide sequence ID" value="NZ_LT828544.1"/>
</dbReference>
<evidence type="ECO:0000313" key="7">
    <source>
        <dbReference type="EMBL" id="SLM33230.1"/>
    </source>
</evidence>